<proteinExistence type="predicted"/>
<sequence length="108" mass="12865">MNNLSPDYKLIYQDIISKKYPHKKAKCEDILNKKELSVLDIIRLNSLIFDILHEDTFIFNQRLRSYDRSAILEILNYQKINSLNNTKVAQTFNLSRNTIAKWKKMFIV</sequence>
<accession>A0A411DH91</accession>
<dbReference type="SUPFAM" id="SSF48295">
    <property type="entry name" value="TrpR-like"/>
    <property type="match status" value="1"/>
</dbReference>
<dbReference type="EMBL" id="CP035532">
    <property type="protein sequence ID" value="QBA19723.1"/>
    <property type="molecule type" value="Genomic_DNA"/>
</dbReference>
<dbReference type="GO" id="GO:0043565">
    <property type="term" value="F:sequence-specific DNA binding"/>
    <property type="evidence" value="ECO:0007669"/>
    <property type="project" value="InterPro"/>
</dbReference>
<gene>
    <name evidence="1" type="ORF">EU348_00490</name>
</gene>
<name>A0A411DH91_CHRID</name>
<organism evidence="1">
    <name type="scientific">Chryseobacterium indologenes</name>
    <name type="common">Flavobacterium indologenes</name>
    <dbReference type="NCBI Taxonomy" id="253"/>
    <lineage>
        <taxon>Bacteria</taxon>
        <taxon>Pseudomonadati</taxon>
        <taxon>Bacteroidota</taxon>
        <taxon>Flavobacteriia</taxon>
        <taxon>Flavobacteriales</taxon>
        <taxon>Weeksellaceae</taxon>
        <taxon>Chryseobacterium group</taxon>
        <taxon>Chryseobacterium</taxon>
    </lineage>
</organism>
<protein>
    <submittedName>
        <fullName evidence="1">Helix-turn-helix domain-containing protein</fullName>
    </submittedName>
</protein>
<dbReference type="AlphaFoldDB" id="A0A411DH91"/>
<dbReference type="InterPro" id="IPR010921">
    <property type="entry name" value="Trp_repressor/repl_initiator"/>
</dbReference>
<reference evidence="1" key="1">
    <citation type="submission" date="2019-01" db="EMBL/GenBank/DDBJ databases">
        <title>Whole Genome Sequencing for Putative Detection of Antimicrobial Resistance and Potential Virulence Factors in Chryseobacterium indologenes isolated from Nile Tilapia in Tanzania.</title>
        <authorList>
            <person name="Mwega E."/>
            <person name="Mutoloki S."/>
            <person name="Mugimba K."/>
            <person name="Colquhoun D."/>
            <person name="Mdegela R."/>
            <person name="Evensen O."/>
            <person name="Wasteson Y."/>
        </authorList>
    </citation>
    <scope>NUCLEOTIDE SEQUENCE [LARGE SCALE GENOMIC DNA]</scope>
    <source>
        <strain evidence="1">StR 01</strain>
    </source>
</reference>
<evidence type="ECO:0000313" key="1">
    <source>
        <dbReference type="EMBL" id="QBA19723.1"/>
    </source>
</evidence>